<evidence type="ECO:0000256" key="2">
    <source>
        <dbReference type="ARBA" id="ARBA00022448"/>
    </source>
</evidence>
<evidence type="ECO:0000256" key="4">
    <source>
        <dbReference type="ARBA" id="ARBA00022982"/>
    </source>
</evidence>
<protein>
    <recommendedName>
        <fullName evidence="9">Cytochrome b561 domain-containing protein</fullName>
    </recommendedName>
</protein>
<feature type="signal peptide" evidence="8">
    <location>
        <begin position="1"/>
        <end position="25"/>
    </location>
</feature>
<keyword evidence="5 7" id="KW-1133">Transmembrane helix</keyword>
<dbReference type="GO" id="GO:0016020">
    <property type="term" value="C:membrane"/>
    <property type="evidence" value="ECO:0007669"/>
    <property type="project" value="UniProtKB-SubCell"/>
</dbReference>
<evidence type="ECO:0000313" key="10">
    <source>
        <dbReference type="EMBL" id="CAD7242561.1"/>
    </source>
</evidence>
<feature type="domain" description="Cytochrome b561" evidence="9">
    <location>
        <begin position="410"/>
        <end position="601"/>
    </location>
</feature>
<feature type="transmembrane region" description="Helical" evidence="7">
    <location>
        <begin position="521"/>
        <end position="539"/>
    </location>
</feature>
<organism evidence="10">
    <name type="scientific">Darwinula stevensoni</name>
    <dbReference type="NCBI Taxonomy" id="69355"/>
    <lineage>
        <taxon>Eukaryota</taxon>
        <taxon>Metazoa</taxon>
        <taxon>Ecdysozoa</taxon>
        <taxon>Arthropoda</taxon>
        <taxon>Crustacea</taxon>
        <taxon>Oligostraca</taxon>
        <taxon>Ostracoda</taxon>
        <taxon>Podocopa</taxon>
        <taxon>Podocopida</taxon>
        <taxon>Darwinulocopina</taxon>
        <taxon>Darwinuloidea</taxon>
        <taxon>Darwinulidae</taxon>
        <taxon>Darwinula</taxon>
    </lineage>
</organism>
<dbReference type="CDD" id="cd08760">
    <property type="entry name" value="Cyt_b561_FRRS1_like"/>
    <property type="match status" value="1"/>
</dbReference>
<accession>A0A7R8X2M2</accession>
<dbReference type="AlphaFoldDB" id="A0A7R8X2M2"/>
<keyword evidence="4" id="KW-0249">Electron transport</keyword>
<keyword evidence="11" id="KW-1185">Reference proteome</keyword>
<comment type="subcellular location">
    <subcellularLocation>
        <location evidence="1">Membrane</location>
    </subcellularLocation>
</comment>
<evidence type="ECO:0000256" key="7">
    <source>
        <dbReference type="SAM" id="Phobius"/>
    </source>
</evidence>
<dbReference type="Gene3D" id="1.20.120.1770">
    <property type="match status" value="1"/>
</dbReference>
<dbReference type="Proteomes" id="UP000677054">
    <property type="component" value="Unassembled WGS sequence"/>
</dbReference>
<dbReference type="OrthoDB" id="6372137at2759"/>
<dbReference type="PANTHER" id="PTHR47281">
    <property type="entry name" value="OS09G0557700 PROTEIN"/>
    <property type="match status" value="1"/>
</dbReference>
<evidence type="ECO:0000256" key="3">
    <source>
        <dbReference type="ARBA" id="ARBA00022692"/>
    </source>
</evidence>
<name>A0A7R8X2M2_9CRUS</name>
<evidence type="ECO:0000313" key="11">
    <source>
        <dbReference type="Proteomes" id="UP000677054"/>
    </source>
</evidence>
<dbReference type="EMBL" id="CAJPEV010000286">
    <property type="protein sequence ID" value="CAG0883463.1"/>
    <property type="molecule type" value="Genomic_DNA"/>
</dbReference>
<evidence type="ECO:0000256" key="6">
    <source>
        <dbReference type="ARBA" id="ARBA00023136"/>
    </source>
</evidence>
<keyword evidence="2" id="KW-0813">Transport</keyword>
<evidence type="ECO:0000256" key="1">
    <source>
        <dbReference type="ARBA" id="ARBA00004370"/>
    </source>
</evidence>
<evidence type="ECO:0000256" key="5">
    <source>
        <dbReference type="ARBA" id="ARBA00022989"/>
    </source>
</evidence>
<dbReference type="PROSITE" id="PS50939">
    <property type="entry name" value="CYTOCHROME_B561"/>
    <property type="match status" value="1"/>
</dbReference>
<proteinExistence type="predicted"/>
<feature type="transmembrane region" description="Helical" evidence="7">
    <location>
        <begin position="490"/>
        <end position="509"/>
    </location>
</feature>
<keyword evidence="3 7" id="KW-0812">Transmembrane</keyword>
<evidence type="ECO:0000259" key="9">
    <source>
        <dbReference type="PROSITE" id="PS50939"/>
    </source>
</evidence>
<sequence length="601" mass="65760">MERLHNTRALLFLVAMSFLTFASIAGNPSKESCAPRVEALLRGRSSVWKSMDVSVTEEMPHAFEIALGFPPTAVRFVYMWVETRGMLIPGTFTCLNNGVTEEKTCNEEGIFWGVPTMKEAQMAWKVNFDQEILKDDVVFKALAGDKANEIFYGEAMVFGRQLDEENPYEGCGVTKKCFGCVDKACVESAGCIQGRNCDKFLSYVPAKEGETSINVTVMRTGADDDSYVAIGLSEDAYMGEQGGVSQIWTSYENGSLKCAFTHDLVTRSSLGGTLNLTSTAVHLLLAVGNTTGSENNLSKHTSRGISSKHLMTTGRDGVVECVYEGGQINVNIYRSYNIGKDTPVRNQRLPQDEQAVMISEKVGIFEDGVVRCGFTLPAGLTYNAMTFNLNNSTYNVLVAVGVATAPSENGTGNVGFHTIAFGASAEPVDFFGVSTPQAASNNLILVHGISMVLAWVFFASSGIITARYFKKTWVGTQVCKKDMWFTIHRGFMVTAWALTIVGFFCILAHKDWEFLEKPHHLVGVVSVVLCFIQPFMALLRPHPEDPNRPIFNWVHWGVGTGAHGLAGLARTPSECPKGGLTHNACGCVEEMPSFRFRKTVC</sequence>
<evidence type="ECO:0000256" key="8">
    <source>
        <dbReference type="SAM" id="SignalP"/>
    </source>
</evidence>
<keyword evidence="8" id="KW-0732">Signal</keyword>
<feature type="chain" id="PRO_5036402380" description="Cytochrome b561 domain-containing protein" evidence="8">
    <location>
        <begin position="26"/>
        <end position="601"/>
    </location>
</feature>
<dbReference type="InterPro" id="IPR006593">
    <property type="entry name" value="Cyt_b561/ferric_Rdtase_TM"/>
</dbReference>
<keyword evidence="6 7" id="KW-0472">Membrane</keyword>
<reference evidence="10" key="1">
    <citation type="submission" date="2020-11" db="EMBL/GenBank/DDBJ databases">
        <authorList>
            <person name="Tran Van P."/>
        </authorList>
    </citation>
    <scope>NUCLEOTIDE SEQUENCE</scope>
</reference>
<feature type="transmembrane region" description="Helical" evidence="7">
    <location>
        <begin position="444"/>
        <end position="469"/>
    </location>
</feature>
<dbReference type="Pfam" id="PF03188">
    <property type="entry name" value="Cytochrom_B561"/>
    <property type="match status" value="1"/>
</dbReference>
<dbReference type="EMBL" id="LR899803">
    <property type="protein sequence ID" value="CAD7242561.1"/>
    <property type="molecule type" value="Genomic_DNA"/>
</dbReference>
<dbReference type="PANTHER" id="PTHR47281:SF1">
    <property type="entry name" value="OS09G0557700 PROTEIN"/>
    <property type="match status" value="1"/>
</dbReference>
<dbReference type="SMART" id="SM00665">
    <property type="entry name" value="B561"/>
    <property type="match status" value="1"/>
</dbReference>
<gene>
    <name evidence="10" type="ORF">DSTB1V02_LOCUS2523</name>
</gene>
<dbReference type="InterPro" id="IPR045879">
    <property type="entry name" value="B561A"/>
</dbReference>